<evidence type="ECO:0000256" key="2">
    <source>
        <dbReference type="SAM" id="Phobius"/>
    </source>
</evidence>
<keyword evidence="2" id="KW-1133">Transmembrane helix</keyword>
<feature type="transmembrane region" description="Helical" evidence="2">
    <location>
        <begin position="179"/>
        <end position="197"/>
    </location>
</feature>
<evidence type="ECO:0000313" key="4">
    <source>
        <dbReference type="Proteomes" id="UP000038009"/>
    </source>
</evidence>
<accession>A0A0N1PET9</accession>
<feature type="transmembrane region" description="Helical" evidence="2">
    <location>
        <begin position="527"/>
        <end position="549"/>
    </location>
</feature>
<dbReference type="OMA" id="YDNFLMR"/>
<keyword evidence="2" id="KW-0812">Transmembrane</keyword>
<evidence type="ECO:0000313" key="3">
    <source>
        <dbReference type="EMBL" id="KPI87670.1"/>
    </source>
</evidence>
<protein>
    <recommendedName>
        <fullName evidence="5">J domain-containing protein</fullName>
    </recommendedName>
</protein>
<keyword evidence="2" id="KW-0472">Membrane</keyword>
<feature type="transmembrane region" description="Helical" evidence="2">
    <location>
        <begin position="471"/>
        <end position="493"/>
    </location>
</feature>
<dbReference type="AlphaFoldDB" id="A0A0N1PET9"/>
<feature type="transmembrane region" description="Helical" evidence="2">
    <location>
        <begin position="153"/>
        <end position="173"/>
    </location>
</feature>
<proteinExistence type="predicted"/>
<feature type="region of interest" description="Disordered" evidence="1">
    <location>
        <begin position="282"/>
        <end position="309"/>
    </location>
</feature>
<gene>
    <name evidence="3" type="ORF">ABL78_3268</name>
</gene>
<name>A0A0N1PET9_LEPSE</name>
<feature type="transmembrane region" description="Helical" evidence="2">
    <location>
        <begin position="114"/>
        <end position="132"/>
    </location>
</feature>
<evidence type="ECO:0000256" key="1">
    <source>
        <dbReference type="SAM" id="MobiDB-lite"/>
    </source>
</evidence>
<dbReference type="VEuPathDB" id="TriTrypDB:Lsey_0078_0250"/>
<dbReference type="EMBL" id="LJSK01000078">
    <property type="protein sequence ID" value="KPI87670.1"/>
    <property type="molecule type" value="Genomic_DNA"/>
</dbReference>
<feature type="transmembrane region" description="Helical" evidence="2">
    <location>
        <begin position="87"/>
        <end position="108"/>
    </location>
</feature>
<comment type="caution">
    <text evidence="3">The sequence shown here is derived from an EMBL/GenBank/DDBJ whole genome shotgun (WGS) entry which is preliminary data.</text>
</comment>
<keyword evidence="4" id="KW-1185">Reference proteome</keyword>
<dbReference type="Proteomes" id="UP000038009">
    <property type="component" value="Unassembled WGS sequence"/>
</dbReference>
<reference evidence="3 4" key="1">
    <citation type="journal article" date="2015" name="PLoS Pathog.">
        <title>Leptomonas seymouri: Adaptations to the Dixenous Life Cycle Analyzed by Genome Sequencing, Transcriptome Profiling and Co-infection with Leishmania donovani.</title>
        <authorList>
            <person name="Kraeva N."/>
            <person name="Butenko A."/>
            <person name="Hlavacova J."/>
            <person name="Kostygov A."/>
            <person name="Myskova J."/>
            <person name="Grybchuk D."/>
            <person name="Lestinova T."/>
            <person name="Votypka J."/>
            <person name="Volf P."/>
            <person name="Opperdoes F."/>
            <person name="Flegontov P."/>
            <person name="Lukes J."/>
            <person name="Yurchenko V."/>
        </authorList>
    </citation>
    <scope>NUCLEOTIDE SEQUENCE [LARGE SCALE GENOMIC DNA]</scope>
    <source>
        <strain evidence="3 4">ATCC 30220</strain>
    </source>
</reference>
<feature type="compositionally biased region" description="Basic and acidic residues" evidence="1">
    <location>
        <begin position="286"/>
        <end position="304"/>
    </location>
</feature>
<sequence>MMKRWHPDHNPNCGQYCRDQTERIKEAYETLLSRGDHQYTLANRYHESLMTFRSTLSFCGFQISARAAMCVFLSLSRLFPTKVKGDGALQLGCNVLMLLLCAVYETLYVSGFNILTVIGLFYYCVSMANVSAQQRSIEAVMKNSYFDVLRDAAALLCCAGVASTAMFLTEHFTVSTEEIFRMLYGSVYVMSFLYKFVPNIYDNFLMRKYSLPLTYLDMGSGRFTWMRFALSELSFVADDLFVFTCRIPSPYRVVVYIAHFVCLCQFFLLPWDAPISSEKTSASRAKKADAPDTAVKNDRKDSAAEHANSTESVANSAIFESPLTKEEEYVVTDLDSEAVAWLDIASLKYKALITALERKRSGRHRNGASVLDIAPSADLQHVCVFGLVYASGAGEKAAQPKIDILCRVHDPAISRLIAQDRGPKQLVPLRPHNPWSLDMARAEYGKILGELAPLTNSQIWRKREAKKALHGWQAVLVVALACCGTVAICALLGPSAYNVVLSTQGVENSLRPQLYSRFLAVLPAKHFINAMSGGLLTVVNFTLCSLDWWDAGATLGFIR</sequence>
<organism evidence="3 4">
    <name type="scientific">Leptomonas seymouri</name>
    <dbReference type="NCBI Taxonomy" id="5684"/>
    <lineage>
        <taxon>Eukaryota</taxon>
        <taxon>Discoba</taxon>
        <taxon>Euglenozoa</taxon>
        <taxon>Kinetoplastea</taxon>
        <taxon>Metakinetoplastina</taxon>
        <taxon>Trypanosomatida</taxon>
        <taxon>Trypanosomatidae</taxon>
        <taxon>Leishmaniinae</taxon>
        <taxon>Leptomonas</taxon>
    </lineage>
</organism>
<dbReference type="OrthoDB" id="445556at2759"/>
<evidence type="ECO:0008006" key="5">
    <source>
        <dbReference type="Google" id="ProtNLM"/>
    </source>
</evidence>